<evidence type="ECO:0000256" key="2">
    <source>
        <dbReference type="ARBA" id="ARBA00022857"/>
    </source>
</evidence>
<sequence>MGIVLVGCGKMGGAMLAGWLDQGIAAEDIRIVEHSEENAQALRQRHGVVVYDDIAKIEEDFSADIVLLAVKPQGMDAAAQACKRFATNTTFLSIAAGKTLSYFENILGQDAAIVRVMPNTPAAVRRGISVACANPHVSDGAKTECSKLLEAIGEVAWVDDEALMDPVTAVSGSGPAYVFYMTECLTQAGIQAGLSQDLATQLARATVAGAGELMRQSGIDAAELRKNVTSPGGTTQAALEVLMGEDGIGQPMARAVDAATQRSKELAG</sequence>
<evidence type="ECO:0000313" key="10">
    <source>
        <dbReference type="Proteomes" id="UP000632498"/>
    </source>
</evidence>
<comment type="pathway">
    <text evidence="4">Amino-acid biosynthesis; L-proline biosynthesis; L-proline from L-glutamate 5-semialdehyde: step 1/1.</text>
</comment>
<comment type="catalytic activity">
    <reaction evidence="4">
        <text>L-proline + NADP(+) = (S)-1-pyrroline-5-carboxylate + NADPH + 2 H(+)</text>
        <dbReference type="Rhea" id="RHEA:14109"/>
        <dbReference type="ChEBI" id="CHEBI:15378"/>
        <dbReference type="ChEBI" id="CHEBI:17388"/>
        <dbReference type="ChEBI" id="CHEBI:57783"/>
        <dbReference type="ChEBI" id="CHEBI:58349"/>
        <dbReference type="ChEBI" id="CHEBI:60039"/>
        <dbReference type="EC" id="1.5.1.2"/>
    </reaction>
</comment>
<keyword evidence="4" id="KW-0028">Amino-acid biosynthesis</keyword>
<evidence type="ECO:0000256" key="6">
    <source>
        <dbReference type="PIRSR" id="PIRSR000193-1"/>
    </source>
</evidence>
<evidence type="ECO:0000259" key="8">
    <source>
        <dbReference type="Pfam" id="PF14748"/>
    </source>
</evidence>
<dbReference type="GO" id="GO:0055129">
    <property type="term" value="P:L-proline biosynthetic process"/>
    <property type="evidence" value="ECO:0007669"/>
    <property type="project" value="UniProtKB-UniRule"/>
</dbReference>
<gene>
    <name evidence="4 9" type="primary">proC</name>
    <name evidence="9" type="ORF">GCM10011332_02860</name>
</gene>
<dbReference type="InterPro" id="IPR028939">
    <property type="entry name" value="P5C_Rdtase_cat_N"/>
</dbReference>
<organism evidence="9 10">
    <name type="scientific">Terasakiella brassicae</name>
    <dbReference type="NCBI Taxonomy" id="1634917"/>
    <lineage>
        <taxon>Bacteria</taxon>
        <taxon>Pseudomonadati</taxon>
        <taxon>Pseudomonadota</taxon>
        <taxon>Alphaproteobacteria</taxon>
        <taxon>Rhodospirillales</taxon>
        <taxon>Terasakiellaceae</taxon>
        <taxon>Terasakiella</taxon>
    </lineage>
</organism>
<feature type="domain" description="Pyrroline-5-carboxylate reductase catalytic N-terminal" evidence="7">
    <location>
        <begin position="3"/>
        <end position="97"/>
    </location>
</feature>
<dbReference type="Gene3D" id="1.10.3730.10">
    <property type="entry name" value="ProC C-terminal domain-like"/>
    <property type="match status" value="1"/>
</dbReference>
<dbReference type="PIRSF" id="PIRSF000193">
    <property type="entry name" value="Pyrrol-5-carb_rd"/>
    <property type="match status" value="1"/>
</dbReference>
<keyword evidence="10" id="KW-1185">Reference proteome</keyword>
<dbReference type="AlphaFoldDB" id="A0A917BQJ6"/>
<comment type="caution">
    <text evidence="9">The sequence shown here is derived from an EMBL/GenBank/DDBJ whole genome shotgun (WGS) entry which is preliminary data.</text>
</comment>
<dbReference type="EMBL" id="BMHV01000002">
    <property type="protein sequence ID" value="GGF53003.1"/>
    <property type="molecule type" value="Genomic_DNA"/>
</dbReference>
<dbReference type="Pfam" id="PF03807">
    <property type="entry name" value="F420_oxidored"/>
    <property type="match status" value="1"/>
</dbReference>
<comment type="similarity">
    <text evidence="1 4">Belongs to the pyrroline-5-carboxylate reductase family.</text>
</comment>
<dbReference type="InterPro" id="IPR036291">
    <property type="entry name" value="NAD(P)-bd_dom_sf"/>
</dbReference>
<dbReference type="InterPro" id="IPR000304">
    <property type="entry name" value="Pyrroline-COOH_reductase"/>
</dbReference>
<dbReference type="PANTHER" id="PTHR11645">
    <property type="entry name" value="PYRROLINE-5-CARBOXYLATE REDUCTASE"/>
    <property type="match status" value="1"/>
</dbReference>
<keyword evidence="3 4" id="KW-0560">Oxidoreductase</keyword>
<evidence type="ECO:0000313" key="9">
    <source>
        <dbReference type="EMBL" id="GGF53003.1"/>
    </source>
</evidence>
<evidence type="ECO:0000256" key="3">
    <source>
        <dbReference type="ARBA" id="ARBA00023002"/>
    </source>
</evidence>
<dbReference type="RefSeq" id="WP_188660434.1">
    <property type="nucleotide sequence ID" value="NZ_BMHV01000002.1"/>
</dbReference>
<dbReference type="GO" id="GO:0004735">
    <property type="term" value="F:pyrroline-5-carboxylate reductase activity"/>
    <property type="evidence" value="ECO:0007669"/>
    <property type="project" value="UniProtKB-UniRule"/>
</dbReference>
<proteinExistence type="inferred from homology"/>
<evidence type="ECO:0000256" key="1">
    <source>
        <dbReference type="ARBA" id="ARBA00005525"/>
    </source>
</evidence>
<dbReference type="Proteomes" id="UP000632498">
    <property type="component" value="Unassembled WGS sequence"/>
</dbReference>
<evidence type="ECO:0000256" key="4">
    <source>
        <dbReference type="HAMAP-Rule" id="MF_01925"/>
    </source>
</evidence>
<keyword evidence="2 4" id="KW-0521">NADP</keyword>
<evidence type="ECO:0000259" key="7">
    <source>
        <dbReference type="Pfam" id="PF03807"/>
    </source>
</evidence>
<feature type="binding site" evidence="6">
    <location>
        <begin position="69"/>
        <end position="72"/>
    </location>
    <ligand>
        <name>NADP(+)</name>
        <dbReference type="ChEBI" id="CHEBI:58349"/>
    </ligand>
</feature>
<dbReference type="Gene3D" id="3.40.50.720">
    <property type="entry name" value="NAD(P)-binding Rossmann-like Domain"/>
    <property type="match status" value="1"/>
</dbReference>
<dbReference type="InterPro" id="IPR029036">
    <property type="entry name" value="P5CR_dimer"/>
</dbReference>
<dbReference type="Pfam" id="PF14748">
    <property type="entry name" value="P5CR_dimer"/>
    <property type="match status" value="1"/>
</dbReference>
<comment type="catalytic activity">
    <reaction evidence="4">
        <text>L-proline + NAD(+) = (S)-1-pyrroline-5-carboxylate + NADH + 2 H(+)</text>
        <dbReference type="Rhea" id="RHEA:14105"/>
        <dbReference type="ChEBI" id="CHEBI:15378"/>
        <dbReference type="ChEBI" id="CHEBI:17388"/>
        <dbReference type="ChEBI" id="CHEBI:57540"/>
        <dbReference type="ChEBI" id="CHEBI:57945"/>
        <dbReference type="ChEBI" id="CHEBI:60039"/>
        <dbReference type="EC" id="1.5.1.2"/>
    </reaction>
</comment>
<dbReference type="FunFam" id="1.10.3730.10:FF:000001">
    <property type="entry name" value="Pyrroline-5-carboxylate reductase"/>
    <property type="match status" value="1"/>
</dbReference>
<dbReference type="SUPFAM" id="SSF48179">
    <property type="entry name" value="6-phosphogluconate dehydrogenase C-terminal domain-like"/>
    <property type="match status" value="1"/>
</dbReference>
<feature type="domain" description="Pyrroline-5-carboxylate reductase dimerisation" evidence="8">
    <location>
        <begin position="161"/>
        <end position="266"/>
    </location>
</feature>
<protein>
    <recommendedName>
        <fullName evidence="4 5">Pyrroline-5-carboxylate reductase</fullName>
        <shortName evidence="4">P5C reductase</shortName>
        <shortName evidence="4">P5CR</shortName>
        <ecNumber evidence="4 5">1.5.1.2</ecNumber>
    </recommendedName>
    <alternativeName>
        <fullName evidence="4">PCA reductase</fullName>
    </alternativeName>
</protein>
<dbReference type="NCBIfam" id="TIGR00112">
    <property type="entry name" value="proC"/>
    <property type="match status" value="1"/>
</dbReference>
<keyword evidence="4" id="KW-0641">Proline biosynthesis</keyword>
<dbReference type="SUPFAM" id="SSF51735">
    <property type="entry name" value="NAD(P)-binding Rossmann-fold domains"/>
    <property type="match status" value="1"/>
</dbReference>
<keyword evidence="4" id="KW-0963">Cytoplasm</keyword>
<name>A0A917BQJ6_9PROT</name>
<accession>A0A917BQJ6</accession>
<comment type="subcellular location">
    <subcellularLocation>
        <location evidence="4">Cytoplasm</location>
    </subcellularLocation>
</comment>
<dbReference type="InterPro" id="IPR008927">
    <property type="entry name" value="6-PGluconate_DH-like_C_sf"/>
</dbReference>
<dbReference type="GO" id="GO:0005737">
    <property type="term" value="C:cytoplasm"/>
    <property type="evidence" value="ECO:0007669"/>
    <property type="project" value="UniProtKB-SubCell"/>
</dbReference>
<reference evidence="9" key="1">
    <citation type="journal article" date="2014" name="Int. J. Syst. Evol. Microbiol.">
        <title>Complete genome sequence of Corynebacterium casei LMG S-19264T (=DSM 44701T), isolated from a smear-ripened cheese.</title>
        <authorList>
            <consortium name="US DOE Joint Genome Institute (JGI-PGF)"/>
            <person name="Walter F."/>
            <person name="Albersmeier A."/>
            <person name="Kalinowski J."/>
            <person name="Ruckert C."/>
        </authorList>
    </citation>
    <scope>NUCLEOTIDE SEQUENCE</scope>
    <source>
        <strain evidence="9">CGMCC 1.15254</strain>
    </source>
</reference>
<dbReference type="PANTHER" id="PTHR11645:SF0">
    <property type="entry name" value="PYRROLINE-5-CARBOXYLATE REDUCTASE 3"/>
    <property type="match status" value="1"/>
</dbReference>
<dbReference type="HAMAP" id="MF_01925">
    <property type="entry name" value="P5C_reductase"/>
    <property type="match status" value="1"/>
</dbReference>
<reference evidence="9" key="2">
    <citation type="submission" date="2020-09" db="EMBL/GenBank/DDBJ databases">
        <authorList>
            <person name="Sun Q."/>
            <person name="Zhou Y."/>
        </authorList>
    </citation>
    <scope>NUCLEOTIDE SEQUENCE</scope>
    <source>
        <strain evidence="9">CGMCC 1.15254</strain>
    </source>
</reference>
<comment type="function">
    <text evidence="4">Catalyzes the reduction of 1-pyrroline-5-carboxylate (PCA) to L-proline.</text>
</comment>
<evidence type="ECO:0000256" key="5">
    <source>
        <dbReference type="NCBIfam" id="TIGR00112"/>
    </source>
</evidence>
<dbReference type="EC" id="1.5.1.2" evidence="4 5"/>